<protein>
    <submittedName>
        <fullName evidence="3">Putative Rossmann fold nucleotide-binding protein DprA/Smf involved in DNA uptake</fullName>
    </submittedName>
</protein>
<accession>A0A7W8NTY5</accession>
<evidence type="ECO:0000313" key="4">
    <source>
        <dbReference type="Proteomes" id="UP000539473"/>
    </source>
</evidence>
<gene>
    <name evidence="2" type="ORF">GCM10017781_40710</name>
    <name evidence="3" type="ORF">HNQ07_004234</name>
</gene>
<reference evidence="5" key="2">
    <citation type="journal article" date="2019" name="Int. J. Syst. Evol. Microbiol.">
        <title>The Global Catalogue of Microorganisms (GCM) 10K type strain sequencing project: providing services to taxonomists for standard genome sequencing and annotation.</title>
        <authorList>
            <consortium name="The Broad Institute Genomics Platform"/>
            <consortium name="The Broad Institute Genome Sequencing Center for Infectious Disease"/>
            <person name="Wu L."/>
            <person name="Ma J."/>
        </authorList>
    </citation>
    <scope>NUCLEOTIDE SEQUENCE [LARGE SCALE GENOMIC DNA]</scope>
    <source>
        <strain evidence="5">CGMCC 1.18437</strain>
    </source>
</reference>
<name>A0A7W8NTY5_9DEIO</name>
<dbReference type="EMBL" id="JACHFK010000015">
    <property type="protein sequence ID" value="MBB5378727.1"/>
    <property type="molecule type" value="Genomic_DNA"/>
</dbReference>
<evidence type="ECO:0000313" key="5">
    <source>
        <dbReference type="Proteomes" id="UP000619376"/>
    </source>
</evidence>
<evidence type="ECO:0000313" key="2">
    <source>
        <dbReference type="EMBL" id="GHF60388.1"/>
    </source>
</evidence>
<reference evidence="2" key="1">
    <citation type="journal article" date="2014" name="Int. J. Syst. Evol. Microbiol.">
        <title>Complete genome of a new Firmicutes species belonging to the dominant human colonic microbiota ('Ruminococcus bicirculans') reveals two chromosomes and a selective capacity to utilize plant glucans.</title>
        <authorList>
            <consortium name="NISC Comparative Sequencing Program"/>
            <person name="Wegmann U."/>
            <person name="Louis P."/>
            <person name="Goesmann A."/>
            <person name="Henrissat B."/>
            <person name="Duncan S.H."/>
            <person name="Flint H.J."/>
        </authorList>
    </citation>
    <scope>NUCLEOTIDE SEQUENCE</scope>
    <source>
        <strain evidence="2">CGMCC 1.18437</strain>
    </source>
</reference>
<reference evidence="3 4" key="3">
    <citation type="submission" date="2020-08" db="EMBL/GenBank/DDBJ databases">
        <title>Genomic Encyclopedia of Type Strains, Phase IV (KMG-IV): sequencing the most valuable type-strain genomes for metagenomic binning, comparative biology and taxonomic classification.</title>
        <authorList>
            <person name="Goeker M."/>
        </authorList>
    </citation>
    <scope>NUCLEOTIDE SEQUENCE [LARGE SCALE GENOMIC DNA]</scope>
    <source>
        <strain evidence="3 4">DSM 27521</strain>
    </source>
</reference>
<dbReference type="Proteomes" id="UP000539473">
    <property type="component" value="Unassembled WGS sequence"/>
</dbReference>
<reference evidence="2" key="4">
    <citation type="submission" date="2024-05" db="EMBL/GenBank/DDBJ databases">
        <authorList>
            <person name="Sun Q."/>
            <person name="Zhou Y."/>
        </authorList>
    </citation>
    <scope>NUCLEOTIDE SEQUENCE</scope>
    <source>
        <strain evidence="2">CGMCC 1.18437</strain>
    </source>
</reference>
<sequence length="171" mass="18283">MTLSLPPHPLTGILCSRACPASLILRAHDLARAWAGAGMGVVGGLQSPFEAEMLHGYETLLVVLARGPGGRAPREWRAAQAEGRLTIVSPFAEMVKRPDRGHAEVRNRMVADLAARMLIQHAAIASRSVLLALDWLGANRKVWTLAHEANAGLLKAGAQVWNETADATSLT</sequence>
<keyword evidence="5" id="KW-1185">Reference proteome</keyword>
<comment type="caution">
    <text evidence="3">The sequence shown here is derived from an EMBL/GenBank/DDBJ whole genome shotgun (WGS) entry which is preliminary data.</text>
</comment>
<dbReference type="AlphaFoldDB" id="A0A7W8NTY5"/>
<dbReference type="InterPro" id="IPR057666">
    <property type="entry name" value="DrpA_SLOG"/>
</dbReference>
<dbReference type="Gene3D" id="3.40.50.450">
    <property type="match status" value="1"/>
</dbReference>
<dbReference type="Pfam" id="PF02481">
    <property type="entry name" value="DNA_processg_A"/>
    <property type="match status" value="1"/>
</dbReference>
<feature type="domain" description="Smf/DprA SLOG" evidence="1">
    <location>
        <begin position="8"/>
        <end position="166"/>
    </location>
</feature>
<dbReference type="RefSeq" id="WP_184115447.1">
    <property type="nucleotide sequence ID" value="NZ_BNAJ01000014.1"/>
</dbReference>
<proteinExistence type="predicted"/>
<evidence type="ECO:0000259" key="1">
    <source>
        <dbReference type="Pfam" id="PF02481"/>
    </source>
</evidence>
<dbReference type="Proteomes" id="UP000619376">
    <property type="component" value="Unassembled WGS sequence"/>
</dbReference>
<dbReference type="EMBL" id="BNAJ01000014">
    <property type="protein sequence ID" value="GHF60388.1"/>
    <property type="molecule type" value="Genomic_DNA"/>
</dbReference>
<organism evidence="3 4">
    <name type="scientific">Deinococcus metalli</name>
    <dbReference type="NCBI Taxonomy" id="1141878"/>
    <lineage>
        <taxon>Bacteria</taxon>
        <taxon>Thermotogati</taxon>
        <taxon>Deinococcota</taxon>
        <taxon>Deinococci</taxon>
        <taxon>Deinococcales</taxon>
        <taxon>Deinococcaceae</taxon>
        <taxon>Deinococcus</taxon>
    </lineage>
</organism>
<evidence type="ECO:0000313" key="3">
    <source>
        <dbReference type="EMBL" id="MBB5378727.1"/>
    </source>
</evidence>